<dbReference type="PATRIC" id="fig|369723.5.peg.514"/>
<dbReference type="SUPFAM" id="SSF46894">
    <property type="entry name" value="C-terminal effector domain of the bipartite response regulators"/>
    <property type="match status" value="1"/>
</dbReference>
<dbReference type="InterPro" id="IPR002182">
    <property type="entry name" value="NB-ARC"/>
</dbReference>
<evidence type="ECO:0000256" key="3">
    <source>
        <dbReference type="PROSITE-ProRule" id="PRU01091"/>
    </source>
</evidence>
<name>A4X277_SALTO</name>
<dbReference type="GO" id="GO:0000160">
    <property type="term" value="P:phosphorelay signal transduction system"/>
    <property type="evidence" value="ECO:0007669"/>
    <property type="project" value="InterPro"/>
</dbReference>
<evidence type="ECO:0000256" key="2">
    <source>
        <dbReference type="ARBA" id="ARBA00023125"/>
    </source>
</evidence>
<dbReference type="Pfam" id="PF25872">
    <property type="entry name" value="HTH_77"/>
    <property type="match status" value="1"/>
</dbReference>
<dbReference type="CDD" id="cd15831">
    <property type="entry name" value="BTAD"/>
    <property type="match status" value="1"/>
</dbReference>
<gene>
    <name evidence="5" type="ordered locus">Strop_0492</name>
</gene>
<dbReference type="eggNOG" id="COG3903">
    <property type="taxonomic scope" value="Bacteria"/>
</dbReference>
<dbReference type="SMART" id="SM01043">
    <property type="entry name" value="BTAD"/>
    <property type="match status" value="1"/>
</dbReference>
<dbReference type="InterPro" id="IPR001867">
    <property type="entry name" value="OmpR/PhoB-type_DNA-bd"/>
</dbReference>
<dbReference type="InterPro" id="IPR027417">
    <property type="entry name" value="P-loop_NTPase"/>
</dbReference>
<evidence type="ECO:0000313" key="6">
    <source>
        <dbReference type="Proteomes" id="UP000000235"/>
    </source>
</evidence>
<proteinExistence type="inferred from homology"/>
<dbReference type="Gene3D" id="1.10.10.10">
    <property type="entry name" value="Winged helix-like DNA-binding domain superfamily/Winged helix DNA-binding domain"/>
    <property type="match status" value="1"/>
</dbReference>
<dbReference type="eggNOG" id="COG3629">
    <property type="taxonomic scope" value="Bacteria"/>
</dbReference>
<evidence type="ECO:0000259" key="4">
    <source>
        <dbReference type="PROSITE" id="PS51755"/>
    </source>
</evidence>
<dbReference type="SUPFAM" id="SSF52540">
    <property type="entry name" value="P-loop containing nucleoside triphosphate hydrolases"/>
    <property type="match status" value="1"/>
</dbReference>
<dbReference type="SMART" id="SM00862">
    <property type="entry name" value="Trans_reg_C"/>
    <property type="match status" value="1"/>
</dbReference>
<accession>A4X277</accession>
<dbReference type="Proteomes" id="UP000000235">
    <property type="component" value="Chromosome"/>
</dbReference>
<dbReference type="AlphaFoldDB" id="A4X277"/>
<dbReference type="InterPro" id="IPR036388">
    <property type="entry name" value="WH-like_DNA-bd_sf"/>
</dbReference>
<dbReference type="Pfam" id="PF03704">
    <property type="entry name" value="BTAD"/>
    <property type="match status" value="1"/>
</dbReference>
<dbReference type="InterPro" id="IPR058852">
    <property type="entry name" value="HTH_77"/>
</dbReference>
<dbReference type="EMBL" id="CP000667">
    <property type="protein sequence ID" value="ABP52977.1"/>
    <property type="molecule type" value="Genomic_DNA"/>
</dbReference>
<organism evidence="5 6">
    <name type="scientific">Salinispora tropica (strain ATCC BAA-916 / DSM 44818 / JCM 13857 / NBRC 105044 / CNB-440)</name>
    <dbReference type="NCBI Taxonomy" id="369723"/>
    <lineage>
        <taxon>Bacteria</taxon>
        <taxon>Bacillati</taxon>
        <taxon>Actinomycetota</taxon>
        <taxon>Actinomycetes</taxon>
        <taxon>Micromonosporales</taxon>
        <taxon>Micromonosporaceae</taxon>
        <taxon>Salinispora</taxon>
    </lineage>
</organism>
<dbReference type="PROSITE" id="PS51755">
    <property type="entry name" value="OMPR_PHOB"/>
    <property type="match status" value="1"/>
</dbReference>
<dbReference type="Pfam" id="PF00486">
    <property type="entry name" value="Trans_reg_C"/>
    <property type="match status" value="1"/>
</dbReference>
<keyword evidence="2 3" id="KW-0238">DNA-binding</keyword>
<dbReference type="GO" id="GO:0043531">
    <property type="term" value="F:ADP binding"/>
    <property type="evidence" value="ECO:0007669"/>
    <property type="project" value="InterPro"/>
</dbReference>
<dbReference type="GO" id="GO:0003677">
    <property type="term" value="F:DNA binding"/>
    <property type="evidence" value="ECO:0007669"/>
    <property type="project" value="UniProtKB-UniRule"/>
</dbReference>
<dbReference type="PANTHER" id="PTHR47691">
    <property type="entry name" value="REGULATOR-RELATED"/>
    <property type="match status" value="1"/>
</dbReference>
<dbReference type="Pfam" id="PF00931">
    <property type="entry name" value="NB-ARC"/>
    <property type="match status" value="1"/>
</dbReference>
<comment type="similarity">
    <text evidence="1">Belongs to the AfsR/DnrI/RedD regulatory family.</text>
</comment>
<dbReference type="RefSeq" id="WP_011904411.1">
    <property type="nucleotide sequence ID" value="NC_009380.1"/>
</dbReference>
<evidence type="ECO:0000313" key="5">
    <source>
        <dbReference type="EMBL" id="ABP52977.1"/>
    </source>
</evidence>
<dbReference type="KEGG" id="stp:Strop_0492"/>
<dbReference type="SUPFAM" id="SSF48452">
    <property type="entry name" value="TPR-like"/>
    <property type="match status" value="1"/>
</dbReference>
<protein>
    <submittedName>
        <fullName evidence="5">Transcriptional regulator, winged helix family</fullName>
    </submittedName>
</protein>
<evidence type="ECO:0000256" key="1">
    <source>
        <dbReference type="ARBA" id="ARBA00005820"/>
    </source>
</evidence>
<sequence>MAGPAVRIRLLGGVEVVDGSGTAVDIGAGKCRALLAALAMQPGRAIPDWRLIDLLWGEQPPRTAVRTLQSYIARLRGGLGAGRIVRSGASYRLDVPADAVDVIRFGRRVEAGDVAGALAEWTGDPLAGVPVPGLAATVDGLVEQWLGAVEADLTARVDADAAATVGPLTELSARYPFREGLWALLMTALYRVGRQADALTAYRTARQQLVEHLGVEPGPRLRRLESAILDQDPRIGGERRSEPVHRLPRRAVRLIGRDGDLDLIGRALDESPVVTLVGPGGIGKTALAVAAAQRTRLEHGAWLVDLTEITTDQDVPQAVAAAVRVEEGPGRSLSESIVLSLSSLRALLVLDNCEHVADGAARLAQAVADGCPQVRVLATAREPLGLSHGHERLVAVTPLPAAGAGADLFAERANALTAAFTTGAAREVIEEICRCLDGLPLAIELAAAQTVSHTPQEIRERLDDQLGLLVGGRRTGADRHRTMRATIQWSYRLLTVAEQDLLQRLSVFAGPVDRAGAAAVAAGSGLDVNDVLHTLVQRSMVTAEPGRFGQQFRLLEPVRQFAAEHLAAGSAAAPAQAAHTRYVRERVTSLHDQLTGTAEIQGVAHLDELWPNLRVAVDRAFACGDYRLAHDLFRPIGTEALRRHRHEIGQWAQRLLEQAPAEDRPRVVAGLIAAGPRYHLRQDPAGFDTLVRQYGDPDDPVARHMRANVHDDYAAQIHSAPQALAELRRLGADDLAAHVEVDLGAALVFQGQYARGDTKLTELADRFRSDGPPTLLNWTLMLLGFSAAFQGRRAAADQLFDQAVDVPLPVRTHSPNQSVRAQALFRRGDRRAAYQLLRAHVEELLDADNMHGACVVSISFVTMMPAVARFAEGARVLAFLDTAGLLDNVAWAAMVADARDELATFAPAFDESTIADQRQALVAIGDTLDDLLAEQTSRPDANSIFNLLGGGIDPRRSWEQSLD</sequence>
<reference evidence="6" key="1">
    <citation type="journal article" date="2007" name="Proc. Natl. Acad. Sci. U.S.A.">
        <title>Genome sequencing reveals complex secondary metabolome in the marine actinomycete Salinispora tropica.</title>
        <authorList>
            <person name="Udwary D.W."/>
            <person name="Zeigler L."/>
            <person name="Asolkar R.N."/>
            <person name="Singan V."/>
            <person name="Lapidus A."/>
            <person name="Fenical W."/>
            <person name="Jensen P.R."/>
            <person name="Moore B.S."/>
        </authorList>
    </citation>
    <scope>NUCLEOTIDE SEQUENCE [LARGE SCALE GENOMIC DNA]</scope>
    <source>
        <strain evidence="6">ATCC BAA-916 / DSM 44818 / CNB-440</strain>
    </source>
</reference>
<dbReference type="Gene3D" id="1.25.40.10">
    <property type="entry name" value="Tetratricopeptide repeat domain"/>
    <property type="match status" value="1"/>
</dbReference>
<dbReference type="HOGENOM" id="CLU_004665_1_2_11"/>
<dbReference type="InterPro" id="IPR011990">
    <property type="entry name" value="TPR-like_helical_dom_sf"/>
</dbReference>
<feature type="DNA-binding region" description="OmpR/PhoB-type" evidence="3">
    <location>
        <begin position="1"/>
        <end position="95"/>
    </location>
</feature>
<dbReference type="GO" id="GO:0006355">
    <property type="term" value="P:regulation of DNA-templated transcription"/>
    <property type="evidence" value="ECO:0007669"/>
    <property type="project" value="InterPro"/>
</dbReference>
<keyword evidence="6" id="KW-1185">Reference proteome</keyword>
<dbReference type="PRINTS" id="PR00364">
    <property type="entry name" value="DISEASERSIST"/>
</dbReference>
<dbReference type="PANTHER" id="PTHR47691:SF3">
    <property type="entry name" value="HTH-TYPE TRANSCRIPTIONAL REGULATOR RV0890C-RELATED"/>
    <property type="match status" value="1"/>
</dbReference>
<dbReference type="InterPro" id="IPR016032">
    <property type="entry name" value="Sig_transdc_resp-reg_C-effctor"/>
</dbReference>
<dbReference type="InterPro" id="IPR005158">
    <property type="entry name" value="BTAD"/>
</dbReference>
<dbReference type="STRING" id="369723.Strop_0492"/>
<feature type="domain" description="OmpR/PhoB-type" evidence="4">
    <location>
        <begin position="1"/>
        <end position="95"/>
    </location>
</feature>
<dbReference type="Gene3D" id="3.40.50.300">
    <property type="entry name" value="P-loop containing nucleotide triphosphate hydrolases"/>
    <property type="match status" value="1"/>
</dbReference>